<comment type="similarity">
    <text evidence="4">Belongs to the ELP5 family.</text>
</comment>
<dbReference type="Proteomes" id="UP000664132">
    <property type="component" value="Unassembled WGS sequence"/>
</dbReference>
<dbReference type="GO" id="GO:0000049">
    <property type="term" value="F:tRNA binding"/>
    <property type="evidence" value="ECO:0007669"/>
    <property type="project" value="TreeGrafter"/>
</dbReference>
<dbReference type="PANTHER" id="PTHR15641">
    <property type="entry name" value="ELONGATOR COMPLEX PROTEIN 5"/>
    <property type="match status" value="1"/>
</dbReference>
<gene>
    <name evidence="10" type="ORF">IFR04_004981</name>
</gene>
<evidence type="ECO:0000256" key="4">
    <source>
        <dbReference type="ARBA" id="ARBA00009567"/>
    </source>
</evidence>
<dbReference type="GO" id="GO:0005634">
    <property type="term" value="C:nucleus"/>
    <property type="evidence" value="ECO:0007669"/>
    <property type="project" value="UniProtKB-SubCell"/>
</dbReference>
<evidence type="ECO:0000313" key="10">
    <source>
        <dbReference type="EMBL" id="KAG4421869.1"/>
    </source>
</evidence>
<organism evidence="10 11">
    <name type="scientific">Cadophora malorum</name>
    <dbReference type="NCBI Taxonomy" id="108018"/>
    <lineage>
        <taxon>Eukaryota</taxon>
        <taxon>Fungi</taxon>
        <taxon>Dikarya</taxon>
        <taxon>Ascomycota</taxon>
        <taxon>Pezizomycotina</taxon>
        <taxon>Leotiomycetes</taxon>
        <taxon>Helotiales</taxon>
        <taxon>Ploettnerulaceae</taxon>
        <taxon>Cadophora</taxon>
    </lineage>
</organism>
<comment type="caution">
    <text evidence="10">The sequence shown here is derived from an EMBL/GenBank/DDBJ whole genome shotgun (WGS) entry which is preliminary data.</text>
</comment>
<feature type="compositionally biased region" description="Acidic residues" evidence="9">
    <location>
        <begin position="350"/>
        <end position="361"/>
    </location>
</feature>
<keyword evidence="8" id="KW-0539">Nucleus</keyword>
<dbReference type="AlphaFoldDB" id="A0A8H8BRK5"/>
<feature type="region of interest" description="Disordered" evidence="9">
    <location>
        <begin position="327"/>
        <end position="361"/>
    </location>
</feature>
<proteinExistence type="inferred from homology"/>
<evidence type="ECO:0000256" key="9">
    <source>
        <dbReference type="SAM" id="MobiDB-lite"/>
    </source>
</evidence>
<dbReference type="Pfam" id="PF10483">
    <property type="entry name" value="Elong_Iki1"/>
    <property type="match status" value="1"/>
</dbReference>
<keyword evidence="7" id="KW-0819">tRNA processing</keyword>
<dbReference type="CDD" id="cd19496">
    <property type="entry name" value="Elp5"/>
    <property type="match status" value="1"/>
</dbReference>
<evidence type="ECO:0000256" key="1">
    <source>
        <dbReference type="ARBA" id="ARBA00004123"/>
    </source>
</evidence>
<accession>A0A8H8BRK5</accession>
<evidence type="ECO:0000256" key="2">
    <source>
        <dbReference type="ARBA" id="ARBA00004496"/>
    </source>
</evidence>
<comment type="subcellular location">
    <subcellularLocation>
        <location evidence="2">Cytoplasm</location>
    </subcellularLocation>
    <subcellularLocation>
        <location evidence="1">Nucleus</location>
    </subcellularLocation>
</comment>
<keyword evidence="6" id="KW-0963">Cytoplasm</keyword>
<name>A0A8H8BRK5_9HELO</name>
<dbReference type="GO" id="GO:0033588">
    <property type="term" value="C:elongator holoenzyme complex"/>
    <property type="evidence" value="ECO:0007669"/>
    <property type="project" value="InterPro"/>
</dbReference>
<evidence type="ECO:0000313" key="11">
    <source>
        <dbReference type="Proteomes" id="UP000664132"/>
    </source>
</evidence>
<sequence length="361" mass="39626">MAPSVIQQRRTHNNLLFQKLLNLRDSASPFTLILDTLEQSGGPLLREFVRRAKISKNKIIFISFSTLRKKVPFEVDSFINARGRPLGALRTEILSHLPSPPTSAQNASSTLAKYLLIIDTLYPLSSNHPQHLSPFLSSLLISSQISLLATYHTDIQLRNPPSVSSYTPSPLTTLIYLATAILTVSSLSQVLARKRARDKSQQEPVFGLQEGREGVIVGLRGRAKDEQGIVINMEIRRRSGRGVMESFVLLPPASTTSTSQTTKSSKLSFLSEFVLLDDHPLFSSPSPGGGSAPVGGGEDDMNTTFNLGLTEKQKRDRENVVLPYFDAQKDGGAAGPGDGGRILYDMGTEDREDFDDEEDEI</sequence>
<dbReference type="EMBL" id="JAFJYH010000058">
    <property type="protein sequence ID" value="KAG4421869.1"/>
    <property type="molecule type" value="Genomic_DNA"/>
</dbReference>
<protein>
    <recommendedName>
        <fullName evidence="5">Elongator complex protein 5</fullName>
    </recommendedName>
</protein>
<dbReference type="PANTHER" id="PTHR15641:SF1">
    <property type="entry name" value="ELONGATOR COMPLEX PROTEIN 5"/>
    <property type="match status" value="1"/>
</dbReference>
<dbReference type="UniPathway" id="UPA00988"/>
<dbReference type="InterPro" id="IPR019519">
    <property type="entry name" value="Elp5"/>
</dbReference>
<evidence type="ECO:0000256" key="3">
    <source>
        <dbReference type="ARBA" id="ARBA00005043"/>
    </source>
</evidence>
<evidence type="ECO:0000256" key="5">
    <source>
        <dbReference type="ARBA" id="ARBA00020264"/>
    </source>
</evidence>
<dbReference type="InterPro" id="IPR027417">
    <property type="entry name" value="P-loop_NTPase"/>
</dbReference>
<dbReference type="GO" id="GO:0002098">
    <property type="term" value="P:tRNA wobble uridine modification"/>
    <property type="evidence" value="ECO:0007669"/>
    <property type="project" value="InterPro"/>
</dbReference>
<keyword evidence="11" id="KW-1185">Reference proteome</keyword>
<comment type="pathway">
    <text evidence="3">tRNA modification; 5-methoxycarbonylmethyl-2-thiouridine-tRNA biosynthesis.</text>
</comment>
<evidence type="ECO:0000256" key="6">
    <source>
        <dbReference type="ARBA" id="ARBA00022490"/>
    </source>
</evidence>
<reference evidence="10" key="1">
    <citation type="submission" date="2021-02" db="EMBL/GenBank/DDBJ databases">
        <title>Genome sequence Cadophora malorum strain M34.</title>
        <authorList>
            <person name="Stefanovic E."/>
            <person name="Vu D."/>
            <person name="Scully C."/>
            <person name="Dijksterhuis J."/>
            <person name="Roader J."/>
            <person name="Houbraken J."/>
        </authorList>
    </citation>
    <scope>NUCLEOTIDE SEQUENCE</scope>
    <source>
        <strain evidence="10">M34</strain>
    </source>
</reference>
<evidence type="ECO:0000256" key="8">
    <source>
        <dbReference type="ARBA" id="ARBA00023242"/>
    </source>
</evidence>
<dbReference type="Gene3D" id="3.40.50.300">
    <property type="entry name" value="P-loop containing nucleotide triphosphate hydrolases"/>
    <property type="match status" value="1"/>
</dbReference>
<evidence type="ECO:0000256" key="7">
    <source>
        <dbReference type="ARBA" id="ARBA00022694"/>
    </source>
</evidence>
<dbReference type="OrthoDB" id="166907at2759"/>
<dbReference type="GO" id="GO:0005829">
    <property type="term" value="C:cytosol"/>
    <property type="evidence" value="ECO:0007669"/>
    <property type="project" value="TreeGrafter"/>
</dbReference>